<dbReference type="RefSeq" id="WP_132247180.1">
    <property type="nucleotide sequence ID" value="NZ_SLZU01000014.1"/>
</dbReference>
<name>A0A4R3J6K7_9RHOB</name>
<comment type="caution">
    <text evidence="1">The sequence shown here is derived from an EMBL/GenBank/DDBJ whole genome shotgun (WGS) entry which is preliminary data.</text>
</comment>
<gene>
    <name evidence="1" type="ORF">EDD52_11492</name>
</gene>
<dbReference type="EMBL" id="SLZU01000014">
    <property type="protein sequence ID" value="TCS60493.1"/>
    <property type="molecule type" value="Genomic_DNA"/>
</dbReference>
<accession>A0A4R3J6K7</accession>
<dbReference type="OrthoDB" id="9807577at2"/>
<evidence type="ECO:0000313" key="2">
    <source>
        <dbReference type="Proteomes" id="UP000295696"/>
    </source>
</evidence>
<evidence type="ECO:0000313" key="1">
    <source>
        <dbReference type="EMBL" id="TCS60493.1"/>
    </source>
</evidence>
<dbReference type="Pfam" id="PF07799">
    <property type="entry name" value="DUF1643"/>
    <property type="match status" value="1"/>
</dbReference>
<protein>
    <recommendedName>
        <fullName evidence="3">DUF1643 domain-containing protein</fullName>
    </recommendedName>
</protein>
<reference evidence="1 2" key="1">
    <citation type="submission" date="2019-03" db="EMBL/GenBank/DDBJ databases">
        <title>Genomic Encyclopedia of Type Strains, Phase IV (KMG-IV): sequencing the most valuable type-strain genomes for metagenomic binning, comparative biology and taxonomic classification.</title>
        <authorList>
            <person name="Goeker M."/>
        </authorList>
    </citation>
    <scope>NUCLEOTIDE SEQUENCE [LARGE SCALE GENOMIC DNA]</scope>
    <source>
        <strain evidence="1 2">DSM 104836</strain>
    </source>
</reference>
<evidence type="ECO:0008006" key="3">
    <source>
        <dbReference type="Google" id="ProtNLM"/>
    </source>
</evidence>
<keyword evidence="2" id="KW-1185">Reference proteome</keyword>
<proteinExistence type="predicted"/>
<dbReference type="AlphaFoldDB" id="A0A4R3J6K7"/>
<sequence>MLRRAHEAPGCLSEALYSDCETYRYALSRVWDPAAGQLAYVMLNPSTATELRNDPTIERCERRARALGFGGIEIVNLFAFRATLPADLRRADDPVGPDNDTVLAARCAAARMVIAAWGVHGALNGRAAEVLSNLSTPLHHLGLTKQGHPRHPLYVPYAVEPLRWTA</sequence>
<dbReference type="Proteomes" id="UP000295696">
    <property type="component" value="Unassembled WGS sequence"/>
</dbReference>
<dbReference type="InterPro" id="IPR012441">
    <property type="entry name" value="DUF1643"/>
</dbReference>
<organism evidence="1 2">
    <name type="scientific">Primorskyibacter sedentarius</name>
    <dbReference type="NCBI Taxonomy" id="745311"/>
    <lineage>
        <taxon>Bacteria</taxon>
        <taxon>Pseudomonadati</taxon>
        <taxon>Pseudomonadota</taxon>
        <taxon>Alphaproteobacteria</taxon>
        <taxon>Rhodobacterales</taxon>
        <taxon>Roseobacteraceae</taxon>
        <taxon>Primorskyibacter</taxon>
    </lineage>
</organism>